<reference evidence="2" key="1">
    <citation type="submission" date="2022-11" db="EMBL/GenBank/DDBJ databases">
        <title>Centuries of genome instability and evolution in soft-shell clam transmissible cancer (bioRxiv).</title>
        <authorList>
            <person name="Hart S.F.M."/>
            <person name="Yonemitsu M.A."/>
            <person name="Giersch R.M."/>
            <person name="Beal B.F."/>
            <person name="Arriagada G."/>
            <person name="Davis B.W."/>
            <person name="Ostrander E.A."/>
            <person name="Goff S.P."/>
            <person name="Metzger M.J."/>
        </authorList>
    </citation>
    <scope>NUCLEOTIDE SEQUENCE</scope>
    <source>
        <strain evidence="2">MELC-2E11</strain>
        <tissue evidence="2">Siphon/mantle</tissue>
    </source>
</reference>
<accession>A0ABY7FXG8</accession>
<organism evidence="2 3">
    <name type="scientific">Mya arenaria</name>
    <name type="common">Soft-shell clam</name>
    <dbReference type="NCBI Taxonomy" id="6604"/>
    <lineage>
        <taxon>Eukaryota</taxon>
        <taxon>Metazoa</taxon>
        <taxon>Spiralia</taxon>
        <taxon>Lophotrochozoa</taxon>
        <taxon>Mollusca</taxon>
        <taxon>Bivalvia</taxon>
        <taxon>Autobranchia</taxon>
        <taxon>Heteroconchia</taxon>
        <taxon>Euheterodonta</taxon>
        <taxon>Imparidentia</taxon>
        <taxon>Neoheterodontei</taxon>
        <taxon>Myida</taxon>
        <taxon>Myoidea</taxon>
        <taxon>Myidae</taxon>
        <taxon>Mya</taxon>
    </lineage>
</organism>
<dbReference type="PANTHER" id="PTHR12242:SF1">
    <property type="entry name" value="MYND-TYPE DOMAIN-CONTAINING PROTEIN"/>
    <property type="match status" value="1"/>
</dbReference>
<feature type="transmembrane region" description="Helical" evidence="1">
    <location>
        <begin position="116"/>
        <end position="136"/>
    </location>
</feature>
<feature type="transmembrane region" description="Helical" evidence="1">
    <location>
        <begin position="77"/>
        <end position="96"/>
    </location>
</feature>
<feature type="transmembrane region" description="Helical" evidence="1">
    <location>
        <begin position="176"/>
        <end position="192"/>
    </location>
</feature>
<keyword evidence="1" id="KW-0472">Membrane</keyword>
<feature type="transmembrane region" description="Helical" evidence="1">
    <location>
        <begin position="38"/>
        <end position="57"/>
    </location>
</feature>
<evidence type="ECO:0000313" key="3">
    <source>
        <dbReference type="Proteomes" id="UP001164746"/>
    </source>
</evidence>
<keyword evidence="1" id="KW-0812">Transmembrane</keyword>
<evidence type="ECO:0000256" key="1">
    <source>
        <dbReference type="SAM" id="Phobius"/>
    </source>
</evidence>
<evidence type="ECO:0000313" key="2">
    <source>
        <dbReference type="EMBL" id="WAR25839.1"/>
    </source>
</evidence>
<dbReference type="EMBL" id="CP111025">
    <property type="protein sequence ID" value="WAR25839.1"/>
    <property type="molecule type" value="Genomic_DNA"/>
</dbReference>
<keyword evidence="3" id="KW-1185">Reference proteome</keyword>
<gene>
    <name evidence="2" type="ORF">MAR_011543</name>
</gene>
<protein>
    <submittedName>
        <fullName evidence="2">ROST-like protein</fullName>
    </submittedName>
</protein>
<dbReference type="InterPro" id="IPR049352">
    <property type="entry name" value="Rost"/>
</dbReference>
<keyword evidence="1" id="KW-1133">Transmembrane helix</keyword>
<dbReference type="Proteomes" id="UP001164746">
    <property type="component" value="Chromosome 14"/>
</dbReference>
<name>A0ABY7FXG8_MYAAR</name>
<feature type="transmembrane region" description="Helical" evidence="1">
    <location>
        <begin position="142"/>
        <end position="164"/>
    </location>
</feature>
<dbReference type="Pfam" id="PF21534">
    <property type="entry name" value="Rost"/>
    <property type="match status" value="1"/>
</dbReference>
<proteinExistence type="predicted"/>
<dbReference type="PANTHER" id="PTHR12242">
    <property type="entry name" value="OS02G0130600 PROTEIN-RELATED"/>
    <property type="match status" value="1"/>
</dbReference>
<sequence>MRGGGCKELREEFRVARLGLHHENPRDFVIPQCLGPRIYILWTVLWAVYYISTQALQVYYNSDAGAEYFIYLTNWSYFLQSMVVFLDCVVTIFVQWKRKDILDGDVKTTPWYVRTLWLLFNVSNACSLVVTVSYYALLEPEFGYGSIYTHLLNSVYTILTLLFCAKPVFILHVYQPIIYSVIYVLFSIIYHVTGNDPVYPVLDWSKPGSTSITALLIVLVGVPVMHMVIFSLYTLRLFVCTKINCFSKVTAAEKDEEAIRREVTSREVNLEIAATNQ</sequence>
<feature type="transmembrane region" description="Helical" evidence="1">
    <location>
        <begin position="212"/>
        <end position="233"/>
    </location>
</feature>